<comment type="caution">
    <text evidence="1">The sequence shown here is derived from an EMBL/GenBank/DDBJ whole genome shotgun (WGS) entry which is preliminary data.</text>
</comment>
<organism evidence="1 2">
    <name type="scientific">Engystomops pustulosus</name>
    <name type="common">Tungara frog</name>
    <name type="synonym">Physalaemus pustulosus</name>
    <dbReference type="NCBI Taxonomy" id="76066"/>
    <lineage>
        <taxon>Eukaryota</taxon>
        <taxon>Metazoa</taxon>
        <taxon>Chordata</taxon>
        <taxon>Craniata</taxon>
        <taxon>Vertebrata</taxon>
        <taxon>Euteleostomi</taxon>
        <taxon>Amphibia</taxon>
        <taxon>Batrachia</taxon>
        <taxon>Anura</taxon>
        <taxon>Neobatrachia</taxon>
        <taxon>Hyloidea</taxon>
        <taxon>Leptodactylidae</taxon>
        <taxon>Leiuperinae</taxon>
        <taxon>Engystomops</taxon>
    </lineage>
</organism>
<keyword evidence="2" id="KW-1185">Reference proteome</keyword>
<accession>A0AAV6YT56</accession>
<dbReference type="EMBL" id="WNYA01011689">
    <property type="protein sequence ID" value="KAG8540076.1"/>
    <property type="molecule type" value="Genomic_DNA"/>
</dbReference>
<proteinExistence type="predicted"/>
<dbReference type="Proteomes" id="UP000824782">
    <property type="component" value="Unassembled WGS sequence"/>
</dbReference>
<evidence type="ECO:0000313" key="1">
    <source>
        <dbReference type="EMBL" id="KAG8540076.1"/>
    </source>
</evidence>
<reference evidence="1" key="1">
    <citation type="thesis" date="2020" institute="ProQuest LLC" country="789 East Eisenhower Parkway, Ann Arbor, MI, USA">
        <title>Comparative Genomics and Chromosome Evolution.</title>
        <authorList>
            <person name="Mudd A.B."/>
        </authorList>
    </citation>
    <scope>NUCLEOTIDE SEQUENCE</scope>
    <source>
        <strain evidence="1">237g6f4</strain>
        <tissue evidence="1">Blood</tissue>
    </source>
</reference>
<dbReference type="AlphaFoldDB" id="A0AAV6YT56"/>
<protein>
    <submittedName>
        <fullName evidence="1">Uncharacterized protein</fullName>
    </submittedName>
</protein>
<evidence type="ECO:0000313" key="2">
    <source>
        <dbReference type="Proteomes" id="UP000824782"/>
    </source>
</evidence>
<name>A0AAV6YT56_ENGPU</name>
<sequence>MMKIDVGFVVPHEAALDLRVLNNKMQCKAHKNIYIYKYTTLYMRKYYTLGTFIIWQAQCNSHRSFAACRFIKVALPLCLQYSYTFYF</sequence>
<gene>
    <name evidence="1" type="ORF">GDO81_019885</name>
</gene>